<evidence type="ECO:0000313" key="3">
    <source>
        <dbReference type="EMBL" id="KJH52399.1"/>
    </source>
</evidence>
<keyword evidence="1" id="KW-0812">Transmembrane</keyword>
<dbReference type="Gene3D" id="2.60.40.10">
    <property type="entry name" value="Immunoglobulins"/>
    <property type="match status" value="1"/>
</dbReference>
<evidence type="ECO:0000259" key="2">
    <source>
        <dbReference type="PROSITE" id="PS50853"/>
    </source>
</evidence>
<sequence length="323" mass="36478">MDKCRLSRFTGTAAVLLILASFTTSGNELDLRFRKELGVVMNLVGSLNTTRSTDVTEISAPKLPPSFVDILFKTGTSAEIHFTPANIEEFNMKNEGCMVYVCLEEKISSSTCQKIRSDVGTTTAAVEMLQPKETYFTTVTCHNEVNGPFSSWIMFVTPDKVKRTIPLRVQRTDCNVKVRLDEIDSLNVELFWNFTYENGSVFPETNIRTLKLQAHRHNEDDTYEKKLITEDKSIEHIVLGISPSYTFDIGCYFYSLNVTFTDGKNLFFSTDEKCYGFGSVSYIVLFCAIAISLLLFLFIIYHDAAQVRLNSLQITPTSSYSSE</sequence>
<organism evidence="3 4">
    <name type="scientific">Dictyocaulus viviparus</name>
    <name type="common">Bovine lungworm</name>
    <dbReference type="NCBI Taxonomy" id="29172"/>
    <lineage>
        <taxon>Eukaryota</taxon>
        <taxon>Metazoa</taxon>
        <taxon>Ecdysozoa</taxon>
        <taxon>Nematoda</taxon>
        <taxon>Chromadorea</taxon>
        <taxon>Rhabditida</taxon>
        <taxon>Rhabditina</taxon>
        <taxon>Rhabditomorpha</taxon>
        <taxon>Strongyloidea</taxon>
        <taxon>Metastrongylidae</taxon>
        <taxon>Dictyocaulus</taxon>
    </lineage>
</organism>
<keyword evidence="1" id="KW-0472">Membrane</keyword>
<keyword evidence="1" id="KW-1133">Transmembrane helix</keyword>
<dbReference type="InterPro" id="IPR036116">
    <property type="entry name" value="FN3_sf"/>
</dbReference>
<evidence type="ECO:0000313" key="4">
    <source>
        <dbReference type="Proteomes" id="UP000053766"/>
    </source>
</evidence>
<gene>
    <name evidence="3" type="ORF">DICVIV_01376</name>
</gene>
<dbReference type="AlphaFoldDB" id="A0A0D8Y8U0"/>
<dbReference type="EMBL" id="KN716165">
    <property type="protein sequence ID" value="KJH52399.1"/>
    <property type="molecule type" value="Genomic_DNA"/>
</dbReference>
<evidence type="ECO:0000256" key="1">
    <source>
        <dbReference type="SAM" id="Phobius"/>
    </source>
</evidence>
<keyword evidence="4" id="KW-1185">Reference proteome</keyword>
<protein>
    <recommendedName>
        <fullName evidence="2">Fibronectin type-III domain-containing protein</fullName>
    </recommendedName>
</protein>
<dbReference type="STRING" id="29172.A0A0D8Y8U0"/>
<feature type="transmembrane region" description="Helical" evidence="1">
    <location>
        <begin position="280"/>
        <end position="301"/>
    </location>
</feature>
<proteinExistence type="predicted"/>
<dbReference type="InterPro" id="IPR003961">
    <property type="entry name" value="FN3_dom"/>
</dbReference>
<name>A0A0D8Y8U0_DICVI</name>
<dbReference type="InterPro" id="IPR013783">
    <property type="entry name" value="Ig-like_fold"/>
</dbReference>
<dbReference type="OrthoDB" id="5874416at2759"/>
<reference evidence="3 4" key="1">
    <citation type="submission" date="2013-11" db="EMBL/GenBank/DDBJ databases">
        <title>Draft genome of the bovine lungworm Dictyocaulus viviparus.</title>
        <authorList>
            <person name="Mitreva M."/>
        </authorList>
    </citation>
    <scope>NUCLEOTIDE SEQUENCE [LARGE SCALE GENOMIC DNA]</scope>
    <source>
        <strain evidence="3 4">HannoverDv2000</strain>
    </source>
</reference>
<dbReference type="SUPFAM" id="SSF49265">
    <property type="entry name" value="Fibronectin type III"/>
    <property type="match status" value="1"/>
</dbReference>
<feature type="domain" description="Fibronectin type-III" evidence="2">
    <location>
        <begin position="64"/>
        <end position="160"/>
    </location>
</feature>
<reference evidence="4" key="2">
    <citation type="journal article" date="2016" name="Sci. Rep.">
        <title>Dictyocaulus viviparus genome, variome and transcriptome elucidate lungworm biology and support future intervention.</title>
        <authorList>
            <person name="McNulty S.N."/>
            <person name="Strube C."/>
            <person name="Rosa B.A."/>
            <person name="Martin J.C."/>
            <person name="Tyagi R."/>
            <person name="Choi Y.J."/>
            <person name="Wang Q."/>
            <person name="Hallsworth Pepin K."/>
            <person name="Zhang X."/>
            <person name="Ozersky P."/>
            <person name="Wilson R.K."/>
            <person name="Sternberg P.W."/>
            <person name="Gasser R.B."/>
            <person name="Mitreva M."/>
        </authorList>
    </citation>
    <scope>NUCLEOTIDE SEQUENCE [LARGE SCALE GENOMIC DNA]</scope>
    <source>
        <strain evidence="4">HannoverDv2000</strain>
    </source>
</reference>
<accession>A0A0D8Y8U0</accession>
<dbReference type="PROSITE" id="PS50853">
    <property type="entry name" value="FN3"/>
    <property type="match status" value="1"/>
</dbReference>
<dbReference type="Proteomes" id="UP000053766">
    <property type="component" value="Unassembled WGS sequence"/>
</dbReference>